<protein>
    <submittedName>
        <fullName evidence="1">Uncharacterized protein</fullName>
    </submittedName>
</protein>
<keyword evidence="2" id="KW-1185">Reference proteome</keyword>
<sequence>MKTDYNAALARIATLKKTQADTESRTQELRADNNRVVTLQHQIEEQLGALQTKYRDAVAHIDTLEGQLSTLATQKDSLALPGEGADSDVALDDFLSEWNAGLSITPPCQEHHHPATSSSSSCGLGLWQFQGLKRKVCLVEGLKDRGGGRGKDYIVLPENINLDALSAFEFRLLQLE</sequence>
<reference evidence="1" key="2">
    <citation type="journal article" date="2019" name="IMA Fungus">
        <title>Genome sequencing and comparison of five Tilletia species to identify candidate genes for the detection of regulated species infecting wheat.</title>
        <authorList>
            <person name="Nguyen H.D.T."/>
            <person name="Sultana T."/>
            <person name="Kesanakurti P."/>
            <person name="Hambleton S."/>
        </authorList>
    </citation>
    <scope>NUCLEOTIDE SEQUENCE</scope>
    <source>
        <strain evidence="1">DAOMC 236426</strain>
    </source>
</reference>
<reference evidence="1" key="1">
    <citation type="submission" date="2016-04" db="EMBL/GenBank/DDBJ databases">
        <authorList>
            <person name="Nguyen H.D."/>
            <person name="Samba Siva P."/>
            <person name="Cullis J."/>
            <person name="Levesque C.A."/>
            <person name="Hambleton S."/>
        </authorList>
    </citation>
    <scope>NUCLEOTIDE SEQUENCE</scope>
    <source>
        <strain evidence="1">DAOMC 236426</strain>
    </source>
</reference>
<accession>A0A8X7MMP5</accession>
<gene>
    <name evidence="1" type="ORF">A4X06_0g6978</name>
</gene>
<name>A0A8X7MMP5_9BASI</name>
<organism evidence="1 2">
    <name type="scientific">Tilletia controversa</name>
    <name type="common">dwarf bunt fungus</name>
    <dbReference type="NCBI Taxonomy" id="13291"/>
    <lineage>
        <taxon>Eukaryota</taxon>
        <taxon>Fungi</taxon>
        <taxon>Dikarya</taxon>
        <taxon>Basidiomycota</taxon>
        <taxon>Ustilaginomycotina</taxon>
        <taxon>Exobasidiomycetes</taxon>
        <taxon>Tilletiales</taxon>
        <taxon>Tilletiaceae</taxon>
        <taxon>Tilletia</taxon>
    </lineage>
</organism>
<dbReference type="Proteomes" id="UP000077684">
    <property type="component" value="Unassembled WGS sequence"/>
</dbReference>
<proteinExistence type="predicted"/>
<evidence type="ECO:0000313" key="2">
    <source>
        <dbReference type="Proteomes" id="UP000077684"/>
    </source>
</evidence>
<evidence type="ECO:0000313" key="1">
    <source>
        <dbReference type="EMBL" id="KAE8242355.1"/>
    </source>
</evidence>
<dbReference type="AlphaFoldDB" id="A0A8X7MMP5"/>
<comment type="caution">
    <text evidence="1">The sequence shown here is derived from an EMBL/GenBank/DDBJ whole genome shotgun (WGS) entry which is preliminary data.</text>
</comment>
<dbReference type="EMBL" id="LWDE02001113">
    <property type="protein sequence ID" value="KAE8242355.1"/>
    <property type="molecule type" value="Genomic_DNA"/>
</dbReference>